<evidence type="ECO:0000313" key="10">
    <source>
        <dbReference type="EMBL" id="QHJ10305.1"/>
    </source>
</evidence>
<dbReference type="GO" id="GO:0046872">
    <property type="term" value="F:metal ion binding"/>
    <property type="evidence" value="ECO:0007669"/>
    <property type="project" value="UniProtKB-KW"/>
</dbReference>
<dbReference type="Pfam" id="PF01546">
    <property type="entry name" value="Peptidase_M20"/>
    <property type="match status" value="1"/>
</dbReference>
<gene>
    <name evidence="10" type="ORF">FX988_00517</name>
</gene>
<evidence type="ECO:0000256" key="4">
    <source>
        <dbReference type="ARBA" id="ARBA00022723"/>
    </source>
</evidence>
<proteinExistence type="inferred from homology"/>
<dbReference type="KEGG" id="pmes:FX988_00517"/>
<feature type="binding site" evidence="7">
    <location>
        <position position="192"/>
    </location>
    <ligand>
        <name>Zn(2+)</name>
        <dbReference type="ChEBI" id="CHEBI:29105"/>
        <label>1</label>
    </ligand>
</feature>
<dbReference type="Pfam" id="PF07687">
    <property type="entry name" value="M20_dimer"/>
    <property type="match status" value="1"/>
</dbReference>
<feature type="binding site" evidence="7">
    <location>
        <position position="82"/>
    </location>
    <ligand>
        <name>Zn(2+)</name>
        <dbReference type="ChEBI" id="CHEBI:29105"/>
        <label>1</label>
    </ligand>
</feature>
<dbReference type="SUPFAM" id="SSF53187">
    <property type="entry name" value="Zn-dependent exopeptidases"/>
    <property type="match status" value="1"/>
</dbReference>
<dbReference type="InterPro" id="IPR002933">
    <property type="entry name" value="Peptidase_M20"/>
</dbReference>
<dbReference type="NCBIfam" id="NF006775">
    <property type="entry name" value="PRK09290.2-5"/>
    <property type="match status" value="1"/>
</dbReference>
<accession>A0A857JE52</accession>
<evidence type="ECO:0000256" key="6">
    <source>
        <dbReference type="ARBA" id="ARBA00023211"/>
    </source>
</evidence>
<evidence type="ECO:0000256" key="2">
    <source>
        <dbReference type="ARBA" id="ARBA00006153"/>
    </source>
</evidence>
<dbReference type="Gene3D" id="3.30.70.360">
    <property type="match status" value="1"/>
</dbReference>
<evidence type="ECO:0000256" key="1">
    <source>
        <dbReference type="ARBA" id="ARBA00001936"/>
    </source>
</evidence>
<keyword evidence="7" id="KW-0862">Zinc</keyword>
<dbReference type="GO" id="GO:0016813">
    <property type="term" value="F:hydrolase activity, acting on carbon-nitrogen (but not peptide) bonds, in linear amidines"/>
    <property type="evidence" value="ECO:0007669"/>
    <property type="project" value="InterPro"/>
</dbReference>
<dbReference type="GO" id="GO:0050538">
    <property type="term" value="F:N-carbamoyl-L-amino-acid hydrolase activity"/>
    <property type="evidence" value="ECO:0007669"/>
    <property type="project" value="UniProtKB-EC"/>
</dbReference>
<evidence type="ECO:0000256" key="3">
    <source>
        <dbReference type="ARBA" id="ARBA00011738"/>
    </source>
</evidence>
<evidence type="ECO:0000256" key="7">
    <source>
        <dbReference type="PIRSR" id="PIRSR001235-1"/>
    </source>
</evidence>
<dbReference type="AlphaFoldDB" id="A0A857JE52"/>
<dbReference type="RefSeq" id="WP_160178199.1">
    <property type="nucleotide sequence ID" value="NZ_CP047656.1"/>
</dbReference>
<evidence type="ECO:0000259" key="9">
    <source>
        <dbReference type="Pfam" id="PF07687"/>
    </source>
</evidence>
<feature type="binding site" evidence="7">
    <location>
        <position position="382"/>
    </location>
    <ligand>
        <name>Zn(2+)</name>
        <dbReference type="ChEBI" id="CHEBI:29105"/>
        <label>2</label>
    </ligand>
</feature>
<name>A0A857JE52_9ALTE</name>
<evidence type="ECO:0000256" key="5">
    <source>
        <dbReference type="ARBA" id="ARBA00022801"/>
    </source>
</evidence>
<feature type="binding site" evidence="7">
    <location>
        <position position="128"/>
    </location>
    <ligand>
        <name>Zn(2+)</name>
        <dbReference type="ChEBI" id="CHEBI:29105"/>
        <label>2</label>
    </ligand>
</feature>
<keyword evidence="5 10" id="KW-0378">Hydrolase</keyword>
<protein>
    <submittedName>
        <fullName evidence="10">N-carbamoyl-L-amino acid hydrolase</fullName>
        <ecNumber evidence="10">3.5.1.87</ecNumber>
    </submittedName>
</protein>
<keyword evidence="11" id="KW-1185">Reference proteome</keyword>
<comment type="similarity">
    <text evidence="2">Belongs to the peptidase M20 family.</text>
</comment>
<dbReference type="EMBL" id="CP047656">
    <property type="protein sequence ID" value="QHJ10305.1"/>
    <property type="molecule type" value="Genomic_DNA"/>
</dbReference>
<reference evidence="10 11" key="1">
    <citation type="submission" date="2019-12" db="EMBL/GenBank/DDBJ databases">
        <title>Genome sequencing and assembly of endphytes of Porphyra tenera.</title>
        <authorList>
            <person name="Park J.M."/>
            <person name="Shin R."/>
            <person name="Jo S.H."/>
        </authorList>
    </citation>
    <scope>NUCLEOTIDE SEQUENCE [LARGE SCALE GENOMIC DNA]</scope>
    <source>
        <strain evidence="10 11">GPM4</strain>
    </source>
</reference>
<feature type="binding site" evidence="7">
    <location>
        <position position="93"/>
    </location>
    <ligand>
        <name>Zn(2+)</name>
        <dbReference type="ChEBI" id="CHEBI:29105"/>
        <label>1</label>
    </ligand>
</feature>
<dbReference type="Gene3D" id="3.40.630.10">
    <property type="entry name" value="Zn peptidases"/>
    <property type="match status" value="1"/>
</dbReference>
<evidence type="ECO:0000256" key="8">
    <source>
        <dbReference type="PIRSR" id="PIRSR001235-2"/>
    </source>
</evidence>
<keyword evidence="4 7" id="KW-0479">Metal-binding</keyword>
<dbReference type="PANTHER" id="PTHR32494">
    <property type="entry name" value="ALLANTOATE DEIMINASE-RELATED"/>
    <property type="match status" value="1"/>
</dbReference>
<dbReference type="NCBIfam" id="TIGR01879">
    <property type="entry name" value="hydantase"/>
    <property type="match status" value="1"/>
</dbReference>
<comment type="cofactor">
    <cofactor evidence="7">
        <name>Zn(2+)</name>
        <dbReference type="ChEBI" id="CHEBI:29105"/>
    </cofactor>
    <text evidence="7">Binds 2 Zn(2+) ions per subunit.</text>
</comment>
<dbReference type="PIRSF" id="PIRSF001235">
    <property type="entry name" value="Amidase_carbamoylase"/>
    <property type="match status" value="1"/>
</dbReference>
<keyword evidence="6" id="KW-0464">Manganese</keyword>
<dbReference type="InterPro" id="IPR010158">
    <property type="entry name" value="Amidase_Cbmase"/>
</dbReference>
<sequence>MTTLAPYAIQTYERCDVLAHFSQDPDCINRQYLTPEHLQANRQVAQWMEQAGMETWQDAAANQWGRYPSKAPNAKTLVIGSHLDTVPNSGKYDGILGVLAPLSLIHYLHDHHIELPFHLELVGFGDEEGTRFGATLLGSCAVAGTWQDKWNDLADENGITLRQAFIDAGLDISEVKNASRLATNVDDFFEFHIEQGPVLEQNDLAVGVVNGIAGAKRFSITLKGLAGHAGTVPMPMRQDALAAASEMILAIERLATQNGIVATVGHLKCLSGAVNVISGATTFSLDIRSIDDALRDETLKLIIDELKGIAETRRIQMDITPTHQAPAVKCDENLQQQLLDAFEATDTPPFTLASGAGHDTMAMAAVCPVAMMFMRCEKGLSHHPAEAIEVADIEAALNVMFAFLKEYV</sequence>
<comment type="subunit">
    <text evidence="3">Homodimer.</text>
</comment>
<dbReference type="PANTHER" id="PTHR32494:SF19">
    <property type="entry name" value="ALLANTOATE DEIMINASE-RELATED"/>
    <property type="match status" value="1"/>
</dbReference>
<feature type="domain" description="Peptidase M20 dimerisation" evidence="9">
    <location>
        <begin position="211"/>
        <end position="309"/>
    </location>
</feature>
<dbReference type="Proteomes" id="UP000464524">
    <property type="component" value="Chromosome"/>
</dbReference>
<dbReference type="OrthoDB" id="9808195at2"/>
<feature type="binding site" evidence="8">
    <location>
        <position position="275"/>
    </location>
    <ligand>
        <name>allantoate</name>
        <dbReference type="ChEBI" id="CHEBI:17536"/>
    </ligand>
</feature>
<feature type="binding site" evidence="7">
    <location>
        <position position="93"/>
    </location>
    <ligand>
        <name>Zn(2+)</name>
        <dbReference type="ChEBI" id="CHEBI:29105"/>
        <label>2</label>
    </ligand>
</feature>
<comment type="cofactor">
    <cofactor evidence="1">
        <name>Mn(2+)</name>
        <dbReference type="ChEBI" id="CHEBI:29035"/>
    </cofactor>
</comment>
<dbReference type="InterPro" id="IPR011650">
    <property type="entry name" value="Peptidase_M20_dimer"/>
</dbReference>
<dbReference type="SUPFAM" id="SSF55031">
    <property type="entry name" value="Bacterial exopeptidase dimerisation domain"/>
    <property type="match status" value="1"/>
</dbReference>
<dbReference type="EC" id="3.5.1.87" evidence="10"/>
<organism evidence="10 11">
    <name type="scientific">Paraglaciecola mesophila</name>
    <dbReference type="NCBI Taxonomy" id="197222"/>
    <lineage>
        <taxon>Bacteria</taxon>
        <taxon>Pseudomonadati</taxon>
        <taxon>Pseudomonadota</taxon>
        <taxon>Gammaproteobacteria</taxon>
        <taxon>Alteromonadales</taxon>
        <taxon>Alteromonadaceae</taxon>
        <taxon>Paraglaciecola</taxon>
    </lineage>
</organism>
<feature type="binding site" evidence="8">
    <location>
        <position position="217"/>
    </location>
    <ligand>
        <name>allantoate</name>
        <dbReference type="ChEBI" id="CHEBI:17536"/>
    </ligand>
</feature>
<dbReference type="InterPro" id="IPR036264">
    <property type="entry name" value="Bact_exopeptidase_dim_dom"/>
</dbReference>
<evidence type="ECO:0000313" key="11">
    <source>
        <dbReference type="Proteomes" id="UP000464524"/>
    </source>
</evidence>
<dbReference type="CDD" id="cd03884">
    <property type="entry name" value="M20_bAS"/>
    <property type="match status" value="1"/>
</dbReference>
<feature type="binding site" evidence="8">
    <location>
        <position position="288"/>
    </location>
    <ligand>
        <name>allantoate</name>
        <dbReference type="ChEBI" id="CHEBI:17536"/>
    </ligand>
</feature>